<name>A0ACC2KA58_PERAE</name>
<gene>
    <name evidence="1" type="ORF">MRB53_013989</name>
</gene>
<accession>A0ACC2KA58</accession>
<dbReference type="Proteomes" id="UP001234297">
    <property type="component" value="Chromosome 4"/>
</dbReference>
<protein>
    <submittedName>
        <fullName evidence="1">Uncharacterized protein</fullName>
    </submittedName>
</protein>
<proteinExistence type="predicted"/>
<evidence type="ECO:0000313" key="1">
    <source>
        <dbReference type="EMBL" id="KAJ8617803.1"/>
    </source>
</evidence>
<dbReference type="EMBL" id="CM056812">
    <property type="protein sequence ID" value="KAJ8617803.1"/>
    <property type="molecule type" value="Genomic_DNA"/>
</dbReference>
<evidence type="ECO:0000313" key="2">
    <source>
        <dbReference type="Proteomes" id="UP001234297"/>
    </source>
</evidence>
<reference evidence="1 2" key="1">
    <citation type="journal article" date="2022" name="Hortic Res">
        <title>A haplotype resolved chromosomal level avocado genome allows analysis of novel avocado genes.</title>
        <authorList>
            <person name="Nath O."/>
            <person name="Fletcher S.J."/>
            <person name="Hayward A."/>
            <person name="Shaw L.M."/>
            <person name="Masouleh A.K."/>
            <person name="Furtado A."/>
            <person name="Henry R.J."/>
            <person name="Mitter N."/>
        </authorList>
    </citation>
    <scope>NUCLEOTIDE SEQUENCE [LARGE SCALE GENOMIC DNA]</scope>
    <source>
        <strain evidence="2">cv. Hass</strain>
    </source>
</reference>
<sequence>MMLQDVMLMSSETSVRCLTCLKNRSGLLVWYTSYIPMTFLWWPYLIIAQDPNIVLITFLIVLALSAKIF</sequence>
<organism evidence="1 2">
    <name type="scientific">Persea americana</name>
    <name type="common">Avocado</name>
    <dbReference type="NCBI Taxonomy" id="3435"/>
    <lineage>
        <taxon>Eukaryota</taxon>
        <taxon>Viridiplantae</taxon>
        <taxon>Streptophyta</taxon>
        <taxon>Embryophyta</taxon>
        <taxon>Tracheophyta</taxon>
        <taxon>Spermatophyta</taxon>
        <taxon>Magnoliopsida</taxon>
        <taxon>Magnoliidae</taxon>
        <taxon>Laurales</taxon>
        <taxon>Lauraceae</taxon>
        <taxon>Persea</taxon>
    </lineage>
</organism>
<keyword evidence="2" id="KW-1185">Reference proteome</keyword>
<comment type="caution">
    <text evidence="1">The sequence shown here is derived from an EMBL/GenBank/DDBJ whole genome shotgun (WGS) entry which is preliminary data.</text>
</comment>